<evidence type="ECO:0000313" key="8">
    <source>
        <dbReference type="EMBL" id="CUM92674.1"/>
    </source>
</evidence>
<reference evidence="8 10" key="1">
    <citation type="submission" date="2015-09" db="EMBL/GenBank/DDBJ databases">
        <authorList>
            <consortium name="Pathogen Informatics"/>
        </authorList>
    </citation>
    <scope>NUCLEOTIDE SEQUENCE [LARGE SCALE GENOMIC DNA]</scope>
    <source>
        <strain evidence="8 10">2789STDY5834966</strain>
    </source>
</reference>
<dbReference type="Pfam" id="PF04085">
    <property type="entry name" value="MreC"/>
    <property type="match status" value="1"/>
</dbReference>
<dbReference type="NCBIfam" id="TIGR00219">
    <property type="entry name" value="mreC"/>
    <property type="match status" value="1"/>
</dbReference>
<dbReference type="InterPro" id="IPR042177">
    <property type="entry name" value="Cell/Rod_1"/>
</dbReference>
<name>A0A173SPN7_9FIRM</name>
<dbReference type="Gene3D" id="2.40.10.340">
    <property type="entry name" value="Rod shape-determining protein MreC, domain 1"/>
    <property type="match status" value="1"/>
</dbReference>
<dbReference type="AlphaFoldDB" id="A0A173SPN7"/>
<dbReference type="PIRSF" id="PIRSF038471">
    <property type="entry name" value="MreC"/>
    <property type="match status" value="1"/>
</dbReference>
<dbReference type="Gene3D" id="2.40.10.350">
    <property type="entry name" value="Rod shape-determining protein MreC, domain 2"/>
    <property type="match status" value="1"/>
</dbReference>
<evidence type="ECO:0000313" key="10">
    <source>
        <dbReference type="Proteomes" id="UP000095390"/>
    </source>
</evidence>
<dbReference type="RefSeq" id="WP_070103895.1">
    <property type="nucleotide sequence ID" value="NZ_CATVRT010000025.1"/>
</dbReference>
<reference evidence="9 11" key="2">
    <citation type="submission" date="2018-08" db="EMBL/GenBank/DDBJ databases">
        <title>A genome reference for cultivated species of the human gut microbiota.</title>
        <authorList>
            <person name="Zou Y."/>
            <person name="Xue W."/>
            <person name="Luo G."/>
        </authorList>
    </citation>
    <scope>NUCLEOTIDE SEQUENCE [LARGE SCALE GENOMIC DNA]</scope>
    <source>
        <strain evidence="9 11">AF45-14BH</strain>
    </source>
</reference>
<proteinExistence type="inferred from homology"/>
<protein>
    <recommendedName>
        <fullName evidence="2 5">Cell shape-determining protein MreC</fullName>
    </recommendedName>
    <alternativeName>
        <fullName evidence="4 5">Cell shape protein MreC</fullName>
    </alternativeName>
</protein>
<dbReference type="EMBL" id="CYYC01000010">
    <property type="protein sequence ID" value="CUM92674.1"/>
    <property type="molecule type" value="Genomic_DNA"/>
</dbReference>
<feature type="coiled-coil region" evidence="6">
    <location>
        <begin position="71"/>
        <end position="108"/>
    </location>
</feature>
<evidence type="ECO:0000256" key="5">
    <source>
        <dbReference type="PIRNR" id="PIRNR038471"/>
    </source>
</evidence>
<dbReference type="Proteomes" id="UP000095390">
    <property type="component" value="Unassembled WGS sequence"/>
</dbReference>
<evidence type="ECO:0000313" key="11">
    <source>
        <dbReference type="Proteomes" id="UP000283497"/>
    </source>
</evidence>
<dbReference type="InterPro" id="IPR055342">
    <property type="entry name" value="MreC_beta-barrel_core"/>
</dbReference>
<evidence type="ECO:0000259" key="7">
    <source>
        <dbReference type="Pfam" id="PF04085"/>
    </source>
</evidence>
<evidence type="ECO:0000256" key="6">
    <source>
        <dbReference type="SAM" id="Coils"/>
    </source>
</evidence>
<dbReference type="OrthoDB" id="9792313at2"/>
<evidence type="ECO:0000256" key="4">
    <source>
        <dbReference type="ARBA" id="ARBA00032089"/>
    </source>
</evidence>
<feature type="domain" description="Rod shape-determining protein MreC beta-barrel core" evidence="7">
    <location>
        <begin position="125"/>
        <end position="275"/>
    </location>
</feature>
<evidence type="ECO:0000256" key="2">
    <source>
        <dbReference type="ARBA" id="ARBA00013855"/>
    </source>
</evidence>
<dbReference type="EMBL" id="QRNJ01000014">
    <property type="protein sequence ID" value="RHK40208.1"/>
    <property type="molecule type" value="Genomic_DNA"/>
</dbReference>
<dbReference type="PANTHER" id="PTHR34138:SF1">
    <property type="entry name" value="CELL SHAPE-DETERMINING PROTEIN MREC"/>
    <property type="match status" value="1"/>
</dbReference>
<comment type="function">
    <text evidence="5">Involved in formation and maintenance of cell shape.</text>
</comment>
<organism evidence="8 10">
    <name type="scientific">Anaerobutyricum hallii</name>
    <dbReference type="NCBI Taxonomy" id="39488"/>
    <lineage>
        <taxon>Bacteria</taxon>
        <taxon>Bacillati</taxon>
        <taxon>Bacillota</taxon>
        <taxon>Clostridia</taxon>
        <taxon>Lachnospirales</taxon>
        <taxon>Lachnospiraceae</taxon>
        <taxon>Anaerobutyricum</taxon>
    </lineage>
</organism>
<dbReference type="GO" id="GO:0008360">
    <property type="term" value="P:regulation of cell shape"/>
    <property type="evidence" value="ECO:0007669"/>
    <property type="project" value="UniProtKB-KW"/>
</dbReference>
<accession>A0A173SPN7</accession>
<dbReference type="Proteomes" id="UP000283497">
    <property type="component" value="Unassembled WGS sequence"/>
</dbReference>
<evidence type="ECO:0000256" key="3">
    <source>
        <dbReference type="ARBA" id="ARBA00022960"/>
    </source>
</evidence>
<dbReference type="GO" id="GO:0005886">
    <property type="term" value="C:plasma membrane"/>
    <property type="evidence" value="ECO:0007669"/>
    <property type="project" value="TreeGrafter"/>
</dbReference>
<gene>
    <name evidence="9" type="primary">mreC</name>
    <name evidence="9" type="ORF">DW068_05045</name>
    <name evidence="8" type="ORF">ERS852578_01129</name>
</gene>
<comment type="similarity">
    <text evidence="1 5">Belongs to the MreC family.</text>
</comment>
<evidence type="ECO:0000256" key="1">
    <source>
        <dbReference type="ARBA" id="ARBA00009369"/>
    </source>
</evidence>
<dbReference type="InterPro" id="IPR042175">
    <property type="entry name" value="Cell/Rod_MreC_2"/>
</dbReference>
<dbReference type="PANTHER" id="PTHR34138">
    <property type="entry name" value="CELL SHAPE-DETERMINING PROTEIN MREC"/>
    <property type="match status" value="1"/>
</dbReference>
<dbReference type="InterPro" id="IPR007221">
    <property type="entry name" value="MreC"/>
</dbReference>
<keyword evidence="6" id="KW-0175">Coiled coil</keyword>
<keyword evidence="3 5" id="KW-0133">Cell shape</keyword>
<sequence length="289" mass="31365">MKNRHNFEFSPKTMLVFLTIICILLLSVSAVLKDAVKPLSAVAETVVIPMQDGINSFGVWVGDHAGSFKSMKELKKENAKLNEKVRELTQENETLSTNEKELNNLQKLLKIDKAYSQYKKVGASVISKGSGNWYNTFVINKGSKDGIKVNMNVIADGGLVGIVTETGRTYAKVCSIINDSSSVSAKSSQAGDTCVVQGNSESVQKDGTIDVTYISKDADMKEGEELITSHISSKYLEGIKIGTVSKISTDSSNLTKSAKVTPFVDFQHIEDVLVITQLKEVPADSDSAD</sequence>
<evidence type="ECO:0000313" key="9">
    <source>
        <dbReference type="EMBL" id="RHK40208.1"/>
    </source>
</evidence>